<gene>
    <name evidence="9" type="ORF">OSTLU_87422</name>
</gene>
<dbReference type="PROSITE" id="PS50850">
    <property type="entry name" value="MFS"/>
    <property type="match status" value="1"/>
</dbReference>
<evidence type="ECO:0000256" key="6">
    <source>
        <dbReference type="SAM" id="MobiDB-lite"/>
    </source>
</evidence>
<dbReference type="SUPFAM" id="SSF103473">
    <property type="entry name" value="MFS general substrate transporter"/>
    <property type="match status" value="1"/>
</dbReference>
<dbReference type="InterPro" id="IPR036259">
    <property type="entry name" value="MFS_trans_sf"/>
</dbReference>
<dbReference type="InterPro" id="IPR001958">
    <property type="entry name" value="Tet-R_TetA/multi-R_MdtG-like"/>
</dbReference>
<evidence type="ECO:0000256" key="3">
    <source>
        <dbReference type="ARBA" id="ARBA00022692"/>
    </source>
</evidence>
<reference evidence="9 10" key="1">
    <citation type="journal article" date="2007" name="Proc. Natl. Acad. Sci. U.S.A.">
        <title>The tiny eukaryote Ostreococcus provides genomic insights into the paradox of plankton speciation.</title>
        <authorList>
            <person name="Palenik B."/>
            <person name="Grimwood J."/>
            <person name="Aerts A."/>
            <person name="Rouze P."/>
            <person name="Salamov A."/>
            <person name="Putnam N."/>
            <person name="Dupont C."/>
            <person name="Jorgensen R."/>
            <person name="Derelle E."/>
            <person name="Rombauts S."/>
            <person name="Zhou K."/>
            <person name="Otillar R."/>
            <person name="Merchant S.S."/>
            <person name="Podell S."/>
            <person name="Gaasterland T."/>
            <person name="Napoli C."/>
            <person name="Gendler K."/>
            <person name="Manuell A."/>
            <person name="Tai V."/>
            <person name="Vallon O."/>
            <person name="Piganeau G."/>
            <person name="Jancek S."/>
            <person name="Heijde M."/>
            <person name="Jabbari K."/>
            <person name="Bowler C."/>
            <person name="Lohr M."/>
            <person name="Robbens S."/>
            <person name="Werner G."/>
            <person name="Dubchak I."/>
            <person name="Pazour G.J."/>
            <person name="Ren Q."/>
            <person name="Paulsen I."/>
            <person name="Delwiche C."/>
            <person name="Schmutz J."/>
            <person name="Rokhsar D."/>
            <person name="Van de Peer Y."/>
            <person name="Moreau H."/>
            <person name="Grigoriev I.V."/>
        </authorList>
    </citation>
    <scope>NUCLEOTIDE SEQUENCE [LARGE SCALE GENOMIC DNA]</scope>
    <source>
        <strain evidence="9 10">CCE9901</strain>
    </source>
</reference>
<protein>
    <submittedName>
        <fullName evidence="9">MFS family transporter: multidrug efflux</fullName>
    </submittedName>
</protein>
<comment type="subcellular location">
    <subcellularLocation>
        <location evidence="1">Membrane</location>
        <topology evidence="1">Multi-pass membrane protein</topology>
    </subcellularLocation>
</comment>
<evidence type="ECO:0000313" key="9">
    <source>
        <dbReference type="EMBL" id="ABO96646.1"/>
    </source>
</evidence>
<name>A4RYA6_OSTLU</name>
<evidence type="ECO:0000256" key="5">
    <source>
        <dbReference type="ARBA" id="ARBA00023136"/>
    </source>
</evidence>
<feature type="transmembrane region" description="Helical" evidence="7">
    <location>
        <begin position="125"/>
        <end position="145"/>
    </location>
</feature>
<dbReference type="Gene3D" id="1.20.1250.20">
    <property type="entry name" value="MFS general substrate transporter like domains"/>
    <property type="match status" value="1"/>
</dbReference>
<feature type="domain" description="Major facilitator superfamily (MFS) profile" evidence="8">
    <location>
        <begin position="30"/>
        <end position="462"/>
    </location>
</feature>
<dbReference type="OMA" id="RLMKYPR"/>
<evidence type="ECO:0000259" key="8">
    <source>
        <dbReference type="PROSITE" id="PS50850"/>
    </source>
</evidence>
<keyword evidence="2" id="KW-0813">Transport</keyword>
<keyword evidence="5 7" id="KW-0472">Membrane</keyword>
<dbReference type="CDD" id="cd17330">
    <property type="entry name" value="MFS_SLC46_TetA_like"/>
    <property type="match status" value="1"/>
</dbReference>
<dbReference type="PANTHER" id="PTHR23504:SF15">
    <property type="entry name" value="MAJOR FACILITATOR SUPERFAMILY (MFS) PROFILE DOMAIN-CONTAINING PROTEIN"/>
    <property type="match status" value="1"/>
</dbReference>
<dbReference type="GO" id="GO:0022857">
    <property type="term" value="F:transmembrane transporter activity"/>
    <property type="evidence" value="ECO:0007669"/>
    <property type="project" value="InterPro"/>
</dbReference>
<feature type="transmembrane region" description="Helical" evidence="7">
    <location>
        <begin position="166"/>
        <end position="185"/>
    </location>
</feature>
<dbReference type="Gramene" id="ABO96646">
    <property type="protein sequence ID" value="ABO96646"/>
    <property type="gene ID" value="OSTLU_87422"/>
</dbReference>
<feature type="transmembrane region" description="Helical" evidence="7">
    <location>
        <begin position="96"/>
        <end position="119"/>
    </location>
</feature>
<sequence length="477" mass="49791">MRTRTRANDAKASERAAPDAARIEWRQKLSIACVMLAVFLHLLGFTVTGPITPGLVRRFGVAAENVGYLTSAYPLGMFGALFFWPQLSDKVGRKPIIVLSLMGVGIGLILQGLCVRSGASFETFLLLRVLSGAFAGASPVVKAYLADASTPEFLPQLMAWREASCTLAFIVGPTLGGVLFAGFSLSAAISVTGWASVAAATLVLLFMTPPQAMKASMRETTEGDVDDASELEKDKVDEGKPSAAYATPSSPIAGVPTQTTLPKTSLPGVYDPDALSCPLGQQYLPAVATICMTSFLYNAGQSTFDSFFPLLLSKKLSMAPTQIGALLTALSAVSLTVSATLFAPTQKLFGLTKTTVIGLTLVATGLVAIGQAAPALVPPAAFVYVAGLPLFTPAIPILLMQCVPPTRRGTVMGVDSAINAVARIIAPIVFGKLFAADPAYAFVGAGVVVACAAILVLTRRFIVLQLVSKRDGVNARA</sequence>
<dbReference type="EMBL" id="CP000586">
    <property type="protein sequence ID" value="ABO96646.1"/>
    <property type="molecule type" value="Genomic_DNA"/>
</dbReference>
<dbReference type="OrthoDB" id="10262656at2759"/>
<dbReference type="PRINTS" id="PR01035">
    <property type="entry name" value="TCRTETA"/>
</dbReference>
<dbReference type="InterPro" id="IPR020846">
    <property type="entry name" value="MFS_dom"/>
</dbReference>
<organism evidence="9 10">
    <name type="scientific">Ostreococcus lucimarinus (strain CCE9901)</name>
    <dbReference type="NCBI Taxonomy" id="436017"/>
    <lineage>
        <taxon>Eukaryota</taxon>
        <taxon>Viridiplantae</taxon>
        <taxon>Chlorophyta</taxon>
        <taxon>Mamiellophyceae</taxon>
        <taxon>Mamiellales</taxon>
        <taxon>Bathycoccaceae</taxon>
        <taxon>Ostreococcus</taxon>
    </lineage>
</organism>
<keyword evidence="3 7" id="KW-0812">Transmembrane</keyword>
<dbReference type="AlphaFoldDB" id="A4RYA6"/>
<dbReference type="eggNOG" id="ENOG502S27F">
    <property type="taxonomic scope" value="Eukaryota"/>
</dbReference>
<evidence type="ECO:0000256" key="2">
    <source>
        <dbReference type="ARBA" id="ARBA00022448"/>
    </source>
</evidence>
<dbReference type="RefSeq" id="XP_001418353.1">
    <property type="nucleotide sequence ID" value="XM_001418316.1"/>
</dbReference>
<dbReference type="HOGENOM" id="CLU_572918_0_0_1"/>
<evidence type="ECO:0000256" key="7">
    <source>
        <dbReference type="SAM" id="Phobius"/>
    </source>
</evidence>
<accession>A4RYA6</accession>
<feature type="transmembrane region" description="Helical" evidence="7">
    <location>
        <begin position="355"/>
        <end position="375"/>
    </location>
</feature>
<feature type="transmembrane region" description="Helical" evidence="7">
    <location>
        <begin position="66"/>
        <end position="84"/>
    </location>
</feature>
<dbReference type="Proteomes" id="UP000001568">
    <property type="component" value="Chromosome 6"/>
</dbReference>
<feature type="transmembrane region" description="Helical" evidence="7">
    <location>
        <begin position="29"/>
        <end position="46"/>
    </location>
</feature>
<feature type="compositionally biased region" description="Basic and acidic residues" evidence="6">
    <location>
        <begin position="230"/>
        <end position="240"/>
    </location>
</feature>
<feature type="transmembrane region" description="Helical" evidence="7">
    <location>
        <begin position="440"/>
        <end position="462"/>
    </location>
</feature>
<keyword evidence="10" id="KW-1185">Reference proteome</keyword>
<dbReference type="InterPro" id="IPR011701">
    <property type="entry name" value="MFS"/>
</dbReference>
<dbReference type="GeneID" id="5002296"/>
<feature type="transmembrane region" description="Helical" evidence="7">
    <location>
        <begin position="191"/>
        <end position="208"/>
    </location>
</feature>
<feature type="transmembrane region" description="Helical" evidence="7">
    <location>
        <begin position="381"/>
        <end position="399"/>
    </location>
</feature>
<feature type="transmembrane region" description="Helical" evidence="7">
    <location>
        <begin position="320"/>
        <end position="343"/>
    </location>
</feature>
<dbReference type="Pfam" id="PF07690">
    <property type="entry name" value="MFS_1"/>
    <property type="match status" value="2"/>
</dbReference>
<dbReference type="KEGG" id="olu:OSTLU_87422"/>
<keyword evidence="4 7" id="KW-1133">Transmembrane helix</keyword>
<evidence type="ECO:0000256" key="4">
    <source>
        <dbReference type="ARBA" id="ARBA00022989"/>
    </source>
</evidence>
<evidence type="ECO:0000256" key="1">
    <source>
        <dbReference type="ARBA" id="ARBA00004141"/>
    </source>
</evidence>
<dbReference type="GO" id="GO:0016020">
    <property type="term" value="C:membrane"/>
    <property type="evidence" value="ECO:0007669"/>
    <property type="project" value="UniProtKB-SubCell"/>
</dbReference>
<dbReference type="PANTHER" id="PTHR23504">
    <property type="entry name" value="MAJOR FACILITATOR SUPERFAMILY DOMAIN-CONTAINING PROTEIN 10"/>
    <property type="match status" value="1"/>
</dbReference>
<feature type="region of interest" description="Disordered" evidence="6">
    <location>
        <begin position="216"/>
        <end position="257"/>
    </location>
</feature>
<proteinExistence type="predicted"/>
<evidence type="ECO:0000313" key="10">
    <source>
        <dbReference type="Proteomes" id="UP000001568"/>
    </source>
</evidence>